<reference evidence="1" key="1">
    <citation type="journal article" date="2022" name="Int. J. Mol. Sci.">
        <title>Draft Genome of Tanacetum Coccineum: Genomic Comparison of Closely Related Tanacetum-Family Plants.</title>
        <authorList>
            <person name="Yamashiro T."/>
            <person name="Shiraishi A."/>
            <person name="Nakayama K."/>
            <person name="Satake H."/>
        </authorList>
    </citation>
    <scope>NUCLEOTIDE SEQUENCE</scope>
</reference>
<dbReference type="InterPro" id="IPR021109">
    <property type="entry name" value="Peptidase_aspartic_dom_sf"/>
</dbReference>
<protein>
    <submittedName>
        <fullName evidence="1">MAK10-like protein</fullName>
    </submittedName>
</protein>
<evidence type="ECO:0000313" key="2">
    <source>
        <dbReference type="Proteomes" id="UP001151760"/>
    </source>
</evidence>
<sequence length="170" mass="18883">MPKKMKDPGLFTLPCRLGDSKPFDTLANLGSCANLIPLYLFKKLKIGLLEETDHVFGLADGTKSYRVGIVKNVEVHIGKLKLLEDFYVIDMKKDPATPLLVGRGFLATASVVTGCKKANIAVGEGITRSIFAVKEIDLGARPPYYAKKDFMDYHFLGEWKTARDVELNLF</sequence>
<dbReference type="EMBL" id="BQNB010012083">
    <property type="protein sequence ID" value="GJS98954.1"/>
    <property type="molecule type" value="Genomic_DNA"/>
</dbReference>
<dbReference type="PANTHER" id="PTHR33067:SF9">
    <property type="entry name" value="RNA-DIRECTED DNA POLYMERASE"/>
    <property type="match status" value="1"/>
</dbReference>
<dbReference type="Gene3D" id="2.40.70.10">
    <property type="entry name" value="Acid Proteases"/>
    <property type="match status" value="1"/>
</dbReference>
<evidence type="ECO:0000313" key="1">
    <source>
        <dbReference type="EMBL" id="GJS98954.1"/>
    </source>
</evidence>
<proteinExistence type="predicted"/>
<gene>
    <name evidence="1" type="ORF">Tco_0820124</name>
</gene>
<dbReference type="PANTHER" id="PTHR33067">
    <property type="entry name" value="RNA-DIRECTED DNA POLYMERASE-RELATED"/>
    <property type="match status" value="1"/>
</dbReference>
<dbReference type="Proteomes" id="UP001151760">
    <property type="component" value="Unassembled WGS sequence"/>
</dbReference>
<name>A0ABQ5A8G9_9ASTR</name>
<reference evidence="1" key="2">
    <citation type="submission" date="2022-01" db="EMBL/GenBank/DDBJ databases">
        <authorList>
            <person name="Yamashiro T."/>
            <person name="Shiraishi A."/>
            <person name="Satake H."/>
            <person name="Nakayama K."/>
        </authorList>
    </citation>
    <scope>NUCLEOTIDE SEQUENCE</scope>
</reference>
<accession>A0ABQ5A8G9</accession>
<dbReference type="CDD" id="cd00303">
    <property type="entry name" value="retropepsin_like"/>
    <property type="match status" value="1"/>
</dbReference>
<keyword evidence="2" id="KW-1185">Reference proteome</keyword>
<organism evidence="1 2">
    <name type="scientific">Tanacetum coccineum</name>
    <dbReference type="NCBI Taxonomy" id="301880"/>
    <lineage>
        <taxon>Eukaryota</taxon>
        <taxon>Viridiplantae</taxon>
        <taxon>Streptophyta</taxon>
        <taxon>Embryophyta</taxon>
        <taxon>Tracheophyta</taxon>
        <taxon>Spermatophyta</taxon>
        <taxon>Magnoliopsida</taxon>
        <taxon>eudicotyledons</taxon>
        <taxon>Gunneridae</taxon>
        <taxon>Pentapetalae</taxon>
        <taxon>asterids</taxon>
        <taxon>campanulids</taxon>
        <taxon>Asterales</taxon>
        <taxon>Asteraceae</taxon>
        <taxon>Asteroideae</taxon>
        <taxon>Anthemideae</taxon>
        <taxon>Anthemidinae</taxon>
        <taxon>Tanacetum</taxon>
    </lineage>
</organism>
<comment type="caution">
    <text evidence="1">The sequence shown here is derived from an EMBL/GenBank/DDBJ whole genome shotgun (WGS) entry which is preliminary data.</text>
</comment>